<evidence type="ECO:0000256" key="1">
    <source>
        <dbReference type="SAM" id="MobiDB-lite"/>
    </source>
</evidence>
<accession>A0AAD1Y8L8</accession>
<proteinExistence type="predicted"/>
<feature type="region of interest" description="Disordered" evidence="1">
    <location>
        <begin position="26"/>
        <end position="66"/>
    </location>
</feature>
<sequence>MGNNICCYAKRTIEGVNIGEFKTSTRGEQIIPEKENKSGSPKHRRSTNGSTIQGNQVKNGDAQKGESSNLLDSILTSKEKRELTANNLWQKFYDLDLKSAKHRKGWTLLKTGEKDIDIFINEANPYSEKAPIYKIDWIPRSSFTLEEYLNAMQKDRALWDAKIDENCIIKLKNSEGWSLIHTKLKDINQELKGLKEKYPGLKVPEFKIKPKQFFDKRLEFEHNEGENNNFYLYTSHLSDEGIEEFKKIKNEEDSLASKLPQYNESRPGLRKSSCEGAKDDEEGKYETGRTILNLQRICYDNVTKEVKEVIIFNQIDANLTEEQHKMATKGLPQSLVNWVESLEAHLQKSKK</sequence>
<gene>
    <name evidence="2" type="ORF">ECRASSUSDP1_LOCUS29079</name>
</gene>
<feature type="region of interest" description="Disordered" evidence="1">
    <location>
        <begin position="262"/>
        <end position="282"/>
    </location>
</feature>
<name>A0AAD1Y8L8_EUPCR</name>
<reference evidence="2" key="1">
    <citation type="submission" date="2023-07" db="EMBL/GenBank/DDBJ databases">
        <authorList>
            <consortium name="AG Swart"/>
            <person name="Singh M."/>
            <person name="Singh A."/>
            <person name="Seah K."/>
            <person name="Emmerich C."/>
        </authorList>
    </citation>
    <scope>NUCLEOTIDE SEQUENCE</scope>
    <source>
        <strain evidence="2">DP1</strain>
    </source>
</reference>
<dbReference type="Proteomes" id="UP001295684">
    <property type="component" value="Unassembled WGS sequence"/>
</dbReference>
<evidence type="ECO:0000313" key="3">
    <source>
        <dbReference type="Proteomes" id="UP001295684"/>
    </source>
</evidence>
<dbReference type="EMBL" id="CAMPGE010029956">
    <property type="protein sequence ID" value="CAI2387446.1"/>
    <property type="molecule type" value="Genomic_DNA"/>
</dbReference>
<feature type="compositionally biased region" description="Polar residues" evidence="1">
    <location>
        <begin position="47"/>
        <end position="58"/>
    </location>
</feature>
<protein>
    <submittedName>
        <fullName evidence="2">Uncharacterized protein</fullName>
    </submittedName>
</protein>
<dbReference type="AlphaFoldDB" id="A0AAD1Y8L8"/>
<comment type="caution">
    <text evidence="2">The sequence shown here is derived from an EMBL/GenBank/DDBJ whole genome shotgun (WGS) entry which is preliminary data.</text>
</comment>
<evidence type="ECO:0000313" key="2">
    <source>
        <dbReference type="EMBL" id="CAI2387446.1"/>
    </source>
</evidence>
<keyword evidence="3" id="KW-1185">Reference proteome</keyword>
<organism evidence="2 3">
    <name type="scientific">Euplotes crassus</name>
    <dbReference type="NCBI Taxonomy" id="5936"/>
    <lineage>
        <taxon>Eukaryota</taxon>
        <taxon>Sar</taxon>
        <taxon>Alveolata</taxon>
        <taxon>Ciliophora</taxon>
        <taxon>Intramacronucleata</taxon>
        <taxon>Spirotrichea</taxon>
        <taxon>Hypotrichia</taxon>
        <taxon>Euplotida</taxon>
        <taxon>Euplotidae</taxon>
        <taxon>Moneuplotes</taxon>
    </lineage>
</organism>